<evidence type="ECO:0000313" key="1">
    <source>
        <dbReference type="EMBL" id="ESO00237.1"/>
    </source>
</evidence>
<dbReference type="EMBL" id="KB096983">
    <property type="protein sequence ID" value="ESO00237.1"/>
    <property type="molecule type" value="Genomic_DNA"/>
</dbReference>
<evidence type="ECO:0000313" key="2">
    <source>
        <dbReference type="EnsemblMetazoa" id="HelroP176086"/>
    </source>
</evidence>
<dbReference type="KEGG" id="hro:HELRODRAFT_176086"/>
<accession>T1FA45</accession>
<dbReference type="OrthoDB" id="194358at2759"/>
<proteinExistence type="predicted"/>
<organism evidence="2 3">
    <name type="scientific">Helobdella robusta</name>
    <name type="common">Californian leech</name>
    <dbReference type="NCBI Taxonomy" id="6412"/>
    <lineage>
        <taxon>Eukaryota</taxon>
        <taxon>Metazoa</taxon>
        <taxon>Spiralia</taxon>
        <taxon>Lophotrochozoa</taxon>
        <taxon>Annelida</taxon>
        <taxon>Clitellata</taxon>
        <taxon>Hirudinea</taxon>
        <taxon>Rhynchobdellida</taxon>
        <taxon>Glossiphoniidae</taxon>
        <taxon>Helobdella</taxon>
    </lineage>
</organism>
<dbReference type="RefSeq" id="XP_009021671.1">
    <property type="nucleotide sequence ID" value="XM_009023423.1"/>
</dbReference>
<dbReference type="GeneID" id="20205694"/>
<protein>
    <submittedName>
        <fullName evidence="1 2">Uncharacterized protein</fullName>
    </submittedName>
</protein>
<dbReference type="EnsemblMetazoa" id="HelroT176086">
    <property type="protein sequence ID" value="HelroP176086"/>
    <property type="gene ID" value="HelroG176086"/>
</dbReference>
<dbReference type="CTD" id="20205694"/>
<dbReference type="AlphaFoldDB" id="T1FA45"/>
<reference evidence="2" key="3">
    <citation type="submission" date="2015-06" db="UniProtKB">
        <authorList>
            <consortium name="EnsemblMetazoa"/>
        </authorList>
    </citation>
    <scope>IDENTIFICATION</scope>
</reference>
<sequence length="188" mass="21698">MSVKYDKLKSPCLYFKTTLTNKFEDYASQKFGPFLRGTLKLKLVLDKGITLLNQLTPPVHMHIIMQAFNFSSSSNDMDDMLYDLSVGGDAICKDTYHIKYFCLLTGQKRCLKFFGHIAHANPMEDHYRALKAVIDRPSPDWTRPHGRPRQSWIPQWRRICPSSTTVLTWLAHDRLMEAPCKHGNVPLL</sequence>
<name>T1FA45_HELRO</name>
<evidence type="ECO:0000313" key="3">
    <source>
        <dbReference type="Proteomes" id="UP000015101"/>
    </source>
</evidence>
<reference evidence="3" key="1">
    <citation type="submission" date="2012-12" db="EMBL/GenBank/DDBJ databases">
        <authorList>
            <person name="Hellsten U."/>
            <person name="Grimwood J."/>
            <person name="Chapman J.A."/>
            <person name="Shapiro H."/>
            <person name="Aerts A."/>
            <person name="Otillar R.P."/>
            <person name="Terry A.Y."/>
            <person name="Boore J.L."/>
            <person name="Simakov O."/>
            <person name="Marletaz F."/>
            <person name="Cho S.-J."/>
            <person name="Edsinger-Gonzales E."/>
            <person name="Havlak P."/>
            <person name="Kuo D.-H."/>
            <person name="Larsson T."/>
            <person name="Lv J."/>
            <person name="Arendt D."/>
            <person name="Savage R."/>
            <person name="Osoegawa K."/>
            <person name="de Jong P."/>
            <person name="Lindberg D.R."/>
            <person name="Seaver E.C."/>
            <person name="Weisblat D.A."/>
            <person name="Putnam N.H."/>
            <person name="Grigoriev I.V."/>
            <person name="Rokhsar D.S."/>
        </authorList>
    </citation>
    <scope>NUCLEOTIDE SEQUENCE</scope>
</reference>
<dbReference type="EMBL" id="AMQM01005537">
    <property type="status" value="NOT_ANNOTATED_CDS"/>
    <property type="molecule type" value="Genomic_DNA"/>
</dbReference>
<keyword evidence="3" id="KW-1185">Reference proteome</keyword>
<gene>
    <name evidence="2" type="primary">20205694</name>
    <name evidence="1" type="ORF">HELRODRAFT_176086</name>
</gene>
<dbReference type="HOGENOM" id="CLU_1442549_0_0_1"/>
<dbReference type="Proteomes" id="UP000015101">
    <property type="component" value="Unassembled WGS sequence"/>
</dbReference>
<reference evidence="1 3" key="2">
    <citation type="journal article" date="2013" name="Nature">
        <title>Insights into bilaterian evolution from three spiralian genomes.</title>
        <authorList>
            <person name="Simakov O."/>
            <person name="Marletaz F."/>
            <person name="Cho S.J."/>
            <person name="Edsinger-Gonzales E."/>
            <person name="Havlak P."/>
            <person name="Hellsten U."/>
            <person name="Kuo D.H."/>
            <person name="Larsson T."/>
            <person name="Lv J."/>
            <person name="Arendt D."/>
            <person name="Savage R."/>
            <person name="Osoegawa K."/>
            <person name="de Jong P."/>
            <person name="Grimwood J."/>
            <person name="Chapman J.A."/>
            <person name="Shapiro H."/>
            <person name="Aerts A."/>
            <person name="Otillar R.P."/>
            <person name="Terry A.Y."/>
            <person name="Boore J.L."/>
            <person name="Grigoriev I.V."/>
            <person name="Lindberg D.R."/>
            <person name="Seaver E.C."/>
            <person name="Weisblat D.A."/>
            <person name="Putnam N.H."/>
            <person name="Rokhsar D.S."/>
        </authorList>
    </citation>
    <scope>NUCLEOTIDE SEQUENCE</scope>
</reference>
<dbReference type="InParanoid" id="T1FA45"/>